<dbReference type="STRING" id="222136.BBW65_03310"/>
<accession>A0A1B1U5C0</accession>
<dbReference type="GO" id="GO:0009279">
    <property type="term" value="C:cell outer membrane"/>
    <property type="evidence" value="ECO:0007669"/>
    <property type="project" value="UniProtKB-SubCell"/>
</dbReference>
<keyword evidence="6" id="KW-0812">Transmembrane</keyword>
<feature type="domain" description="Peptidase S6" evidence="11">
    <location>
        <begin position="23"/>
        <end position="304"/>
    </location>
</feature>
<evidence type="ECO:0000313" key="12">
    <source>
        <dbReference type="EMBL" id="ANV97885.1"/>
    </source>
</evidence>
<dbReference type="PROSITE" id="PS51691">
    <property type="entry name" value="PEPTIDASE_S6"/>
    <property type="match status" value="1"/>
</dbReference>
<dbReference type="InterPro" id="IPR012332">
    <property type="entry name" value="Autotransporter_pectin_lyase_C"/>
</dbReference>
<dbReference type="RefSeq" id="WP_066339666.1">
    <property type="nucleotide sequence ID" value="NZ_CP016503.1"/>
</dbReference>
<evidence type="ECO:0000256" key="1">
    <source>
        <dbReference type="ARBA" id="ARBA00004196"/>
    </source>
</evidence>
<evidence type="ECO:0000256" key="7">
    <source>
        <dbReference type="ARBA" id="ARBA00022729"/>
    </source>
</evidence>
<feature type="chain" id="PRO_5008530185" description="Peptidase S6 domain-containing protein" evidence="10">
    <location>
        <begin position="22"/>
        <end position="1756"/>
    </location>
</feature>
<keyword evidence="5" id="KW-0964">Secreted</keyword>
<dbReference type="InterPro" id="IPR057393">
    <property type="entry name" value="PIC_HAP1_IgA0_b-sol2"/>
</dbReference>
<dbReference type="PRINTS" id="PR00921">
    <property type="entry name" value="IGASERPTASE"/>
</dbReference>
<evidence type="ECO:0000259" key="11">
    <source>
        <dbReference type="PROSITE" id="PS51691"/>
    </source>
</evidence>
<gene>
    <name evidence="12" type="ORF">BBW65_03310</name>
</gene>
<reference evidence="13" key="1">
    <citation type="submission" date="2016-07" db="EMBL/GenBank/DDBJ databases">
        <authorList>
            <person name="Florea S."/>
            <person name="Webb J.S."/>
            <person name="Jaromczyk J."/>
            <person name="Schardl C.L."/>
        </authorList>
    </citation>
    <scope>NUCLEOTIDE SEQUENCE [LARGE SCALE GENOMIC DNA]</scope>
    <source>
        <strain evidence="13">MIT 01-6242</strain>
    </source>
</reference>
<dbReference type="Gene3D" id="2.40.10.120">
    <property type="match status" value="1"/>
</dbReference>
<dbReference type="KEGG" id="het:BBW65_03310"/>
<evidence type="ECO:0000256" key="5">
    <source>
        <dbReference type="ARBA" id="ARBA00022525"/>
    </source>
</evidence>
<name>A0A1B1U5C0_9HELI</name>
<dbReference type="SUPFAM" id="SSF103515">
    <property type="entry name" value="Autotransporter"/>
    <property type="match status" value="1"/>
</dbReference>
<feature type="signal peptide" evidence="10">
    <location>
        <begin position="1"/>
        <end position="21"/>
    </location>
</feature>
<keyword evidence="4" id="KW-1134">Transmembrane beta strand</keyword>
<dbReference type="EMBL" id="CP016503">
    <property type="protein sequence ID" value="ANV97885.1"/>
    <property type="molecule type" value="Genomic_DNA"/>
</dbReference>
<dbReference type="GO" id="GO:0006508">
    <property type="term" value="P:proteolysis"/>
    <property type="evidence" value="ECO:0007669"/>
    <property type="project" value="InterPro"/>
</dbReference>
<evidence type="ECO:0000256" key="8">
    <source>
        <dbReference type="ARBA" id="ARBA00023136"/>
    </source>
</evidence>
<dbReference type="InterPro" id="IPR036709">
    <property type="entry name" value="Autotransporte_beta_dom_sf"/>
</dbReference>
<dbReference type="Gene3D" id="2.160.20.20">
    <property type="match status" value="1"/>
</dbReference>
<evidence type="ECO:0000313" key="13">
    <source>
        <dbReference type="Proteomes" id="UP000092884"/>
    </source>
</evidence>
<keyword evidence="8" id="KW-0472">Membrane</keyword>
<dbReference type="OrthoDB" id="5318987at2"/>
<organism evidence="12 13">
    <name type="scientific">Helicobacter enhydrae</name>
    <dbReference type="NCBI Taxonomy" id="222136"/>
    <lineage>
        <taxon>Bacteria</taxon>
        <taxon>Pseudomonadati</taxon>
        <taxon>Campylobacterota</taxon>
        <taxon>Epsilonproteobacteria</taxon>
        <taxon>Campylobacterales</taxon>
        <taxon>Helicobacteraceae</taxon>
        <taxon>Helicobacter</taxon>
    </lineage>
</organism>
<dbReference type="Proteomes" id="UP000092884">
    <property type="component" value="Chromosome"/>
</dbReference>
<comment type="subcellular location">
    <subcellularLocation>
        <location evidence="1">Cell envelope</location>
    </subcellularLocation>
    <subcellularLocation>
        <location evidence="2">Cell outer membrane</location>
    </subcellularLocation>
    <subcellularLocation>
        <location evidence="3">Secreted</location>
    </subcellularLocation>
</comment>
<dbReference type="SUPFAM" id="SSF51126">
    <property type="entry name" value="Pectin lyase-like"/>
    <property type="match status" value="1"/>
</dbReference>
<dbReference type="Gene3D" id="2.40.128.130">
    <property type="entry name" value="Autotransporter beta-domain"/>
    <property type="match status" value="1"/>
</dbReference>
<dbReference type="InterPro" id="IPR011050">
    <property type="entry name" value="Pectin_lyase_fold/virulence"/>
</dbReference>
<evidence type="ECO:0000256" key="3">
    <source>
        <dbReference type="ARBA" id="ARBA00004613"/>
    </source>
</evidence>
<keyword evidence="9" id="KW-0998">Cell outer membrane</keyword>
<sequence length="1756" mass="192810">MKSKICISVILSTCLLSSANAQRINIENFFYRDFLDMGQNKGAFVANKENVSIQSGKIPNLSVKFDMPFIDQSPRSNNGNVTALGRNFAVTAVHVKTPENDTRYMNTWGQTNYDKPLDKGKYGTDTKFYRYRKYIVEGQANLLDTKINETTASSHKDDPKNKQKIEALREAYKNLKKDENGKVIVFQAGQGNLQLSGGQRPWTGGQIGIAGFEGLRGGGFGTLWDDPFYYRVSGGHNTDYGLGIAYAIDTKFSNAITVGDSGSGLFAYDTEKKQYVLLAVASEIFAGTPIARFSFVAQSDFDHFKKQYEQTIDLKGGENWAYQNNGLTDNTHWKGIVDNKDIIFEGGGKVEIQQNIYRNISGQTGGFVFEAIKDATANKPTTYTFVSKNGNTNFGFDGAGLDIGKDVTVNWKIGFIEKKKGVGDALHKIGEGTLIIQDFTNQAGDKHIGYLRVGEGKVVFKADQQRFNGIYITSGRSTIELDKLEGIGATRDGEAYKLEQKSSNEMGIYFGNNGGNLDLKGNSLTLNTISSNDANAKIVNTKAGSPSIITIEGLGYDDRKNKTTDKADTIIHASFGLPNTTGYQNNLKIKYEGGTQDNQASLVFDGHVNIKGLEISNRANVTLQGHPTTHAYISKTEILNKVVEVEGSKLPTWMDLSRPSTLEQPDWDRREFKIQEIELKNSNLNIGREATLEGKIKATDNSAINFGGNINHFIDKKDGKNTSGNGFSYQQEVEKKALELETQAIANKTIHFHGEIDISSGSITSRIFDLTLSKLSMTNNATLDADYLILEKKDSNNAPIMTIDTTSKATIKNLLFKNVGNDDSGNIIKINGSGSNANFKVTEGLGFIKSTIDNLSSFLSSNNPNITPQNNAYDIFVLSESKVKGETTKIQGNVEVSNQSSLTLQSIALDSAKHIIIDGKNSKLDIKDKITSSAENTRILVNGTSATLKTAQGIELTGTNVRNATSKSQISIINGGVLESSIKATHTNLDMYMDKDSRIATNHKLESNKSNINLVVEGGNASVFDIDAKAGSDITLQGIQTDGENAVFYKGEITADSSKITSKNGDINAKVDLQQGAILEIQNGTLILDDKRNSIKLAGDNTTLSVDTILVKDVQNNKNIEIAKGSGASLNVKNFTAESSKFQIQNLYGENVTLRQNAEMTFDNANNPMIHTSVKNITLEAGSKIKVGDTGNPSTLRLENNSIDIQIAKGSAIEMNQLDAKNSRVSMVFEETPSGFSINAHDNSNVSINTYHYNNGNATNIKTDGSSKIDFDTLKVARSDQPLVLDANVVVKKYLWIDETSKHARKKRDINQVSNDTAGEKLYAINMKDDKVLTLEDGSILAVSVDDKIANDSQIFDRYHTLVTGEIQDKRSDKRIKLQFSGNQTLYYTTLTENDKISIKFSKEDPSSYNELKKNIKNDQLLKILIQHNPNDKYIQMAGNASQYTELERQLNQLDTRLERMAKANSGAMSAKILHSNNDVINNHLIDAQTRQSGDDLWSNVGGGYFGQNDGKLVLYGVDFGYDKTIALAQSSYVFGVMAGIGQARHSAFNMSDNTLFYNVALYGLAIFDANEIQSNVHFAYLSGDRTLDQDMSDHFRSSTYGVLWSNSYKYGFKLQALGQYQQTIKPIAIFNFETSKIGAINGSYYKQKAYSDFTASVGAGVEYNAAKSTTTYVAQLILLKDVYSSSGGIDVSLKNAQEYKNYKINNNLANAQFNLFGRNDLSNSWSIKYGVSALADIAGDFGVKGHLTIGYKFSK</sequence>
<proteinExistence type="predicted"/>
<evidence type="ECO:0000256" key="6">
    <source>
        <dbReference type="ARBA" id="ARBA00022692"/>
    </source>
</evidence>
<evidence type="ECO:0000256" key="2">
    <source>
        <dbReference type="ARBA" id="ARBA00004442"/>
    </source>
</evidence>
<evidence type="ECO:0000256" key="10">
    <source>
        <dbReference type="SAM" id="SignalP"/>
    </source>
</evidence>
<dbReference type="InterPro" id="IPR000710">
    <property type="entry name" value="Peptidase_S6"/>
</dbReference>
<keyword evidence="13" id="KW-1185">Reference proteome</keyword>
<dbReference type="InterPro" id="IPR030396">
    <property type="entry name" value="Peptidase_S6_dom"/>
</dbReference>
<evidence type="ECO:0000256" key="9">
    <source>
        <dbReference type="ARBA" id="ARBA00023237"/>
    </source>
</evidence>
<dbReference type="GO" id="GO:0005576">
    <property type="term" value="C:extracellular region"/>
    <property type="evidence" value="ECO:0007669"/>
    <property type="project" value="UniProtKB-SubCell"/>
</dbReference>
<keyword evidence="7 10" id="KW-0732">Signal</keyword>
<dbReference type="GO" id="GO:0004252">
    <property type="term" value="F:serine-type endopeptidase activity"/>
    <property type="evidence" value="ECO:0007669"/>
    <property type="project" value="InterPro"/>
</dbReference>
<dbReference type="Pfam" id="PF24078">
    <property type="entry name" value="Beta-sol_PIC_HAP1_IgA0_2nd"/>
    <property type="match status" value="1"/>
</dbReference>
<evidence type="ECO:0000256" key="4">
    <source>
        <dbReference type="ARBA" id="ARBA00022452"/>
    </source>
</evidence>
<protein>
    <recommendedName>
        <fullName evidence="11">Peptidase S6 domain-containing protein</fullName>
    </recommendedName>
</protein>